<evidence type="ECO:0000313" key="2">
    <source>
        <dbReference type="Proteomes" id="UP000178602"/>
    </source>
</evidence>
<protein>
    <submittedName>
        <fullName evidence="1">Uncharacterized protein</fullName>
    </submittedName>
</protein>
<name>A0A1F4T854_UNCSA</name>
<evidence type="ECO:0000313" key="1">
    <source>
        <dbReference type="EMBL" id="OGC28263.1"/>
    </source>
</evidence>
<organism evidence="1 2">
    <name type="scientific">candidate division WOR-1 bacterium RIFOXYC12_FULL_54_18</name>
    <dbReference type="NCBI Taxonomy" id="1802584"/>
    <lineage>
        <taxon>Bacteria</taxon>
        <taxon>Bacillati</taxon>
        <taxon>Saganbacteria</taxon>
    </lineage>
</organism>
<reference evidence="1 2" key="1">
    <citation type="journal article" date="2016" name="Nat. Commun.">
        <title>Thousands of microbial genomes shed light on interconnected biogeochemical processes in an aquifer system.</title>
        <authorList>
            <person name="Anantharaman K."/>
            <person name="Brown C.T."/>
            <person name="Hug L.A."/>
            <person name="Sharon I."/>
            <person name="Castelle C.J."/>
            <person name="Probst A.J."/>
            <person name="Thomas B.C."/>
            <person name="Singh A."/>
            <person name="Wilkins M.J."/>
            <person name="Karaoz U."/>
            <person name="Brodie E.L."/>
            <person name="Williams K.H."/>
            <person name="Hubbard S.S."/>
            <person name="Banfield J.F."/>
        </authorList>
    </citation>
    <scope>NUCLEOTIDE SEQUENCE [LARGE SCALE GENOMIC DNA]</scope>
</reference>
<gene>
    <name evidence="1" type="ORF">A3K49_04690</name>
</gene>
<accession>A0A1F4T854</accession>
<dbReference type="Proteomes" id="UP000178602">
    <property type="component" value="Unassembled WGS sequence"/>
</dbReference>
<dbReference type="AlphaFoldDB" id="A0A1F4T854"/>
<proteinExistence type="predicted"/>
<sequence length="197" mass="21630">MPLAIAIDQKVKYVNGTGQEETVFTIASRPGEEFLRLRFAGSDRPHFYPITQRNVGANADAVDVDINQPIDAGLATQDDGPVLITPLPGQSSTQEVGYVSDRRKRERAINLVRQALSRLAGRGNLELKIDVNRDGRLTLKSATIPHGSRWRNEDGSETIPTAEISRLLNTITFPEDLRGNAANPVITFTVSITKIVQ</sequence>
<comment type="caution">
    <text evidence="1">The sequence shown here is derived from an EMBL/GenBank/DDBJ whole genome shotgun (WGS) entry which is preliminary data.</text>
</comment>
<dbReference type="EMBL" id="MEUG01000001">
    <property type="protein sequence ID" value="OGC28263.1"/>
    <property type="molecule type" value="Genomic_DNA"/>
</dbReference>